<reference evidence="2" key="1">
    <citation type="submission" date="2023-08" db="EMBL/GenBank/DDBJ databases">
        <authorList>
            <person name="Alioto T."/>
            <person name="Alioto T."/>
            <person name="Gomez Garrido J."/>
        </authorList>
    </citation>
    <scope>NUCLEOTIDE SEQUENCE</scope>
</reference>
<feature type="compositionally biased region" description="Basic residues" evidence="1">
    <location>
        <begin position="271"/>
        <end position="284"/>
    </location>
</feature>
<accession>A0AAV1FVW0</accession>
<organism evidence="2 3">
    <name type="scientific">Xyrichtys novacula</name>
    <name type="common">Pearly razorfish</name>
    <name type="synonym">Hemipteronotus novacula</name>
    <dbReference type="NCBI Taxonomy" id="13765"/>
    <lineage>
        <taxon>Eukaryota</taxon>
        <taxon>Metazoa</taxon>
        <taxon>Chordata</taxon>
        <taxon>Craniata</taxon>
        <taxon>Vertebrata</taxon>
        <taxon>Euteleostomi</taxon>
        <taxon>Actinopterygii</taxon>
        <taxon>Neopterygii</taxon>
        <taxon>Teleostei</taxon>
        <taxon>Neoteleostei</taxon>
        <taxon>Acanthomorphata</taxon>
        <taxon>Eupercaria</taxon>
        <taxon>Labriformes</taxon>
        <taxon>Labridae</taxon>
        <taxon>Xyrichtys</taxon>
    </lineage>
</organism>
<proteinExistence type="predicted"/>
<keyword evidence="3" id="KW-1185">Reference proteome</keyword>
<feature type="region of interest" description="Disordered" evidence="1">
    <location>
        <begin position="1"/>
        <end position="23"/>
    </location>
</feature>
<dbReference type="AlphaFoldDB" id="A0AAV1FVW0"/>
<dbReference type="Proteomes" id="UP001178508">
    <property type="component" value="Chromosome 10"/>
</dbReference>
<evidence type="ECO:0000256" key="1">
    <source>
        <dbReference type="SAM" id="MobiDB-lite"/>
    </source>
</evidence>
<feature type="region of interest" description="Disordered" evidence="1">
    <location>
        <begin position="336"/>
        <end position="405"/>
    </location>
</feature>
<dbReference type="EMBL" id="OY660873">
    <property type="protein sequence ID" value="CAJ1065085.1"/>
    <property type="molecule type" value="Genomic_DNA"/>
</dbReference>
<name>A0AAV1FVW0_XYRNO</name>
<protein>
    <submittedName>
        <fullName evidence="2">Uncharacterized protein</fullName>
    </submittedName>
</protein>
<evidence type="ECO:0000313" key="3">
    <source>
        <dbReference type="Proteomes" id="UP001178508"/>
    </source>
</evidence>
<feature type="region of interest" description="Disordered" evidence="1">
    <location>
        <begin position="168"/>
        <end position="209"/>
    </location>
</feature>
<feature type="compositionally biased region" description="Polar residues" evidence="1">
    <location>
        <begin position="336"/>
        <end position="347"/>
    </location>
</feature>
<evidence type="ECO:0000313" key="2">
    <source>
        <dbReference type="EMBL" id="CAJ1065085.1"/>
    </source>
</evidence>
<gene>
    <name evidence="2" type="ORF">XNOV1_A043469</name>
</gene>
<feature type="compositionally biased region" description="Basic and acidic residues" evidence="1">
    <location>
        <begin position="392"/>
        <end position="401"/>
    </location>
</feature>
<feature type="region of interest" description="Disordered" evidence="1">
    <location>
        <begin position="230"/>
        <end position="315"/>
    </location>
</feature>
<sequence length="443" mass="47721">MESPSVVNLEGHPSGASSGLQKFTTQELNSGSSLLSADGSVDHRGDYGLCEAESSLWKPDKDFDQVKNTQVSVSRGDLEFVEGLCLQQPEQVSVVTCGALLDLTPAATIQLHDGGVVSTLDESNEKLCPVPVTEDSSDLVVQNQSDQIGDLNCGCVKSDFEGLETVSNGHDLKPQEDLCPAVNLDSSPSPVPTATDPDPGRKVSDLPRIIKHKPSSISFSNYTCASVGDGHAYVNESSDDGESSSEEDHDHDDSDDDVFLELPQSRELQANHRKRSKGKQKRRGAASVARNGGYEAEEESRNKEESPQVKSPWSASMSQLMMKLDQLHLDIEEALSASSSPSDTPCTTRKKQWAAVSKSTSNQTPTLKDPVLQRPEGGDCPSQDRSSAPHRSSAERKETTKKTMFNKMTNAAGAVRLQVHMMFSSTAAGEFSLIAIAGNKENK</sequence>
<feature type="compositionally biased region" description="Polar residues" evidence="1">
    <location>
        <begin position="357"/>
        <end position="366"/>
    </location>
</feature>